<sequence>MSGAAQVHQVPVWTDNFSWILVCQSTGEASVVDGAEAKPVLDWFSARARPVAGDLVDGPRLTTILTTHTHPDHIGIHRDLDKQGKLAALRVVGNRELGGVIPGLSEGVGEGDEVSLGALRGQAMLTEGHIDGHISYLFGDLLFCGDTLFAGGCGYLFDGPPAKMQASLARLMGLPDHVRVCCAHEYTQDNLRFAWSVEPDNEALAARIRSVWEVRARGESTVPSTIGDERATNPFVRWDSDTVKRRVRAALPDAPLDTPAQVFAATRLLKDKKLYKQQDDSVLPL</sequence>
<feature type="binding site" evidence="7">
    <location>
        <position position="146"/>
    </location>
    <ligand>
        <name>Zn(2+)</name>
        <dbReference type="ChEBI" id="CHEBI:29105"/>
        <label>2</label>
    </ligand>
</feature>
<dbReference type="InterPro" id="IPR035680">
    <property type="entry name" value="Clx_II_MBL"/>
</dbReference>
<dbReference type="PANTHER" id="PTHR43705">
    <property type="entry name" value="HYDROXYACYLGLUTATHIONE HYDROLASE"/>
    <property type="match status" value="1"/>
</dbReference>
<dbReference type="InterPro" id="IPR017782">
    <property type="entry name" value="Hydroxyacylglutathione_Hdrlase"/>
</dbReference>
<name>A0A0C2CW16_9BACT</name>
<keyword evidence="6 7" id="KW-0862">Zinc</keyword>
<evidence type="ECO:0000256" key="3">
    <source>
        <dbReference type="ARBA" id="ARBA00006759"/>
    </source>
</evidence>
<dbReference type="SUPFAM" id="SSF56281">
    <property type="entry name" value="Metallo-hydrolase/oxidoreductase"/>
    <property type="match status" value="1"/>
</dbReference>
<dbReference type="NCBIfam" id="TIGR03413">
    <property type="entry name" value="GSH_gloB"/>
    <property type="match status" value="1"/>
</dbReference>
<keyword evidence="4 7" id="KW-0479">Metal-binding</keyword>
<dbReference type="Gene3D" id="3.60.15.10">
    <property type="entry name" value="Ribonuclease Z/Hydroxyacylglutathione hydrolase-like"/>
    <property type="match status" value="1"/>
</dbReference>
<feature type="binding site" evidence="7">
    <location>
        <position position="68"/>
    </location>
    <ligand>
        <name>Zn(2+)</name>
        <dbReference type="ChEBI" id="CHEBI:29105"/>
        <label>1</label>
    </ligand>
</feature>
<comment type="subunit">
    <text evidence="7">Monomer.</text>
</comment>
<dbReference type="CDD" id="cd07723">
    <property type="entry name" value="hydroxyacylglutathione_hydrolase_MBL-fold"/>
    <property type="match status" value="1"/>
</dbReference>
<evidence type="ECO:0000313" key="10">
    <source>
        <dbReference type="Proteomes" id="UP000031599"/>
    </source>
</evidence>
<feature type="binding site" evidence="7">
    <location>
        <position position="129"/>
    </location>
    <ligand>
        <name>Zn(2+)</name>
        <dbReference type="ChEBI" id="CHEBI:29105"/>
        <label>1</label>
    </ligand>
</feature>
<dbReference type="GO" id="GO:0046872">
    <property type="term" value="F:metal ion binding"/>
    <property type="evidence" value="ECO:0007669"/>
    <property type="project" value="UniProtKB-KW"/>
</dbReference>
<dbReference type="EMBL" id="JMCC02000088">
    <property type="protein sequence ID" value="KIG13820.1"/>
    <property type="molecule type" value="Genomic_DNA"/>
</dbReference>
<evidence type="ECO:0000259" key="8">
    <source>
        <dbReference type="SMART" id="SM00849"/>
    </source>
</evidence>
<protein>
    <recommendedName>
        <fullName evidence="7">Hydroxyacylglutathione hydrolase</fullName>
        <ecNumber evidence="7">3.1.2.6</ecNumber>
    </recommendedName>
    <alternativeName>
        <fullName evidence="7">Glyoxalase II</fullName>
        <shortName evidence="7">Glx II</shortName>
    </alternativeName>
</protein>
<evidence type="ECO:0000256" key="5">
    <source>
        <dbReference type="ARBA" id="ARBA00022801"/>
    </source>
</evidence>
<dbReference type="InterPro" id="IPR036866">
    <property type="entry name" value="RibonucZ/Hydroxyglut_hydro"/>
</dbReference>
<evidence type="ECO:0000256" key="7">
    <source>
        <dbReference type="HAMAP-Rule" id="MF_01374"/>
    </source>
</evidence>
<dbReference type="SMART" id="SM00849">
    <property type="entry name" value="Lactamase_B"/>
    <property type="match status" value="1"/>
</dbReference>
<comment type="function">
    <text evidence="7">Thiolesterase that catalyzes the hydrolysis of S-D-lactoyl-glutathione to form glutathione and D-lactic acid.</text>
</comment>
<comment type="caution">
    <text evidence="9">The sequence shown here is derived from an EMBL/GenBank/DDBJ whole genome shotgun (WGS) entry which is preliminary data.</text>
</comment>
<comment type="catalytic activity">
    <reaction evidence="1 7">
        <text>an S-(2-hydroxyacyl)glutathione + H2O = a 2-hydroxy carboxylate + glutathione + H(+)</text>
        <dbReference type="Rhea" id="RHEA:21864"/>
        <dbReference type="ChEBI" id="CHEBI:15377"/>
        <dbReference type="ChEBI" id="CHEBI:15378"/>
        <dbReference type="ChEBI" id="CHEBI:57925"/>
        <dbReference type="ChEBI" id="CHEBI:58896"/>
        <dbReference type="ChEBI" id="CHEBI:71261"/>
        <dbReference type="EC" id="3.1.2.6"/>
    </reaction>
</comment>
<dbReference type="InterPro" id="IPR032282">
    <property type="entry name" value="HAGH_C"/>
</dbReference>
<accession>A0A0C2CW16</accession>
<dbReference type="Pfam" id="PF16123">
    <property type="entry name" value="HAGH_C"/>
    <property type="match status" value="1"/>
</dbReference>
<reference evidence="9 10" key="1">
    <citation type="submission" date="2014-12" db="EMBL/GenBank/DDBJ databases">
        <title>Genome assembly of Enhygromyxa salina DSM 15201.</title>
        <authorList>
            <person name="Sharma G."/>
            <person name="Subramanian S."/>
        </authorList>
    </citation>
    <scope>NUCLEOTIDE SEQUENCE [LARGE SCALE GENOMIC DNA]</scope>
    <source>
        <strain evidence="9 10">DSM 15201</strain>
    </source>
</reference>
<proteinExistence type="inferred from homology"/>
<evidence type="ECO:0000256" key="6">
    <source>
        <dbReference type="ARBA" id="ARBA00022833"/>
    </source>
</evidence>
<dbReference type="PANTHER" id="PTHR43705:SF1">
    <property type="entry name" value="HYDROXYACYLGLUTATHIONE HYDROLASE GLOB"/>
    <property type="match status" value="1"/>
</dbReference>
<feature type="domain" description="Metallo-beta-lactamase" evidence="8">
    <location>
        <begin position="15"/>
        <end position="184"/>
    </location>
</feature>
<comment type="cofactor">
    <cofactor evidence="7">
        <name>Zn(2+)</name>
        <dbReference type="ChEBI" id="CHEBI:29105"/>
    </cofactor>
    <text evidence="7">Binds 2 Zn(2+) ions per subunit.</text>
</comment>
<evidence type="ECO:0000313" key="9">
    <source>
        <dbReference type="EMBL" id="KIG13820.1"/>
    </source>
</evidence>
<dbReference type="AlphaFoldDB" id="A0A0C2CW16"/>
<feature type="binding site" evidence="7">
    <location>
        <position position="184"/>
    </location>
    <ligand>
        <name>Zn(2+)</name>
        <dbReference type="ChEBI" id="CHEBI:29105"/>
        <label>2</label>
    </ligand>
</feature>
<dbReference type="InterPro" id="IPR050110">
    <property type="entry name" value="Glyoxalase_II_hydrolase"/>
</dbReference>
<comment type="similarity">
    <text evidence="3 7">Belongs to the metallo-beta-lactamase superfamily. Glyoxalase II family.</text>
</comment>
<dbReference type="HAMAP" id="MF_01374">
    <property type="entry name" value="Glyoxalase_2"/>
    <property type="match status" value="1"/>
</dbReference>
<feature type="binding site" evidence="7">
    <location>
        <position position="73"/>
    </location>
    <ligand>
        <name>Zn(2+)</name>
        <dbReference type="ChEBI" id="CHEBI:29105"/>
        <label>2</label>
    </ligand>
</feature>
<feature type="binding site" evidence="7">
    <location>
        <position position="72"/>
    </location>
    <ligand>
        <name>Zn(2+)</name>
        <dbReference type="ChEBI" id="CHEBI:29105"/>
        <label>2</label>
    </ligand>
</feature>
<evidence type="ECO:0000256" key="4">
    <source>
        <dbReference type="ARBA" id="ARBA00022723"/>
    </source>
</evidence>
<dbReference type="UniPathway" id="UPA00619">
    <property type="reaction ID" value="UER00676"/>
</dbReference>
<organism evidence="9 10">
    <name type="scientific">Enhygromyxa salina</name>
    <dbReference type="NCBI Taxonomy" id="215803"/>
    <lineage>
        <taxon>Bacteria</taxon>
        <taxon>Pseudomonadati</taxon>
        <taxon>Myxococcota</taxon>
        <taxon>Polyangia</taxon>
        <taxon>Nannocystales</taxon>
        <taxon>Nannocystaceae</taxon>
        <taxon>Enhygromyxa</taxon>
    </lineage>
</organism>
<feature type="binding site" evidence="7">
    <location>
        <position position="146"/>
    </location>
    <ligand>
        <name>Zn(2+)</name>
        <dbReference type="ChEBI" id="CHEBI:29105"/>
        <label>1</label>
    </ligand>
</feature>
<comment type="pathway">
    <text evidence="2 7">Secondary metabolite metabolism; methylglyoxal degradation; (R)-lactate from methylglyoxal: step 2/2.</text>
</comment>
<gene>
    <name evidence="7" type="primary">gloB</name>
    <name evidence="9" type="ORF">DB30_07533</name>
</gene>
<evidence type="ECO:0000256" key="2">
    <source>
        <dbReference type="ARBA" id="ARBA00004963"/>
    </source>
</evidence>
<dbReference type="GO" id="GO:0019243">
    <property type="term" value="P:methylglyoxal catabolic process to D-lactate via S-lactoyl-glutathione"/>
    <property type="evidence" value="ECO:0007669"/>
    <property type="project" value="UniProtKB-UniRule"/>
</dbReference>
<dbReference type="Proteomes" id="UP000031599">
    <property type="component" value="Unassembled WGS sequence"/>
</dbReference>
<dbReference type="EC" id="3.1.2.6" evidence="7"/>
<dbReference type="InterPro" id="IPR001279">
    <property type="entry name" value="Metallo-B-lactamas"/>
</dbReference>
<dbReference type="Pfam" id="PF00753">
    <property type="entry name" value="Lactamase_B"/>
    <property type="match status" value="1"/>
</dbReference>
<keyword evidence="5 7" id="KW-0378">Hydrolase</keyword>
<feature type="binding site" evidence="7">
    <location>
        <position position="70"/>
    </location>
    <ligand>
        <name>Zn(2+)</name>
        <dbReference type="ChEBI" id="CHEBI:29105"/>
        <label>1</label>
    </ligand>
</feature>
<evidence type="ECO:0000256" key="1">
    <source>
        <dbReference type="ARBA" id="ARBA00001623"/>
    </source>
</evidence>
<dbReference type="GO" id="GO:0004416">
    <property type="term" value="F:hydroxyacylglutathione hydrolase activity"/>
    <property type="evidence" value="ECO:0007669"/>
    <property type="project" value="UniProtKB-UniRule"/>
</dbReference>